<reference evidence="2 3" key="1">
    <citation type="journal article" date="2024" name="J Genomics">
        <title>Draft genome sequencing and assembly of Favolaschia claudopus CIRM-BRFM 2984 isolated from oak limbs.</title>
        <authorList>
            <person name="Navarro D."/>
            <person name="Drula E."/>
            <person name="Chaduli D."/>
            <person name="Cazenave R."/>
            <person name="Ahrendt S."/>
            <person name="Wang J."/>
            <person name="Lipzen A."/>
            <person name="Daum C."/>
            <person name="Barry K."/>
            <person name="Grigoriev I.V."/>
            <person name="Favel A."/>
            <person name="Rosso M.N."/>
            <person name="Martin F."/>
        </authorList>
    </citation>
    <scope>NUCLEOTIDE SEQUENCE [LARGE SCALE GENOMIC DNA]</scope>
    <source>
        <strain evidence="2 3">CIRM-BRFM 2984</strain>
    </source>
</reference>
<dbReference type="Gene3D" id="2.170.270.10">
    <property type="entry name" value="SET domain"/>
    <property type="match status" value="1"/>
</dbReference>
<dbReference type="InterPro" id="IPR050869">
    <property type="entry name" value="H3K4_H4K5_MeTrfase"/>
</dbReference>
<dbReference type="GO" id="GO:0005634">
    <property type="term" value="C:nucleus"/>
    <property type="evidence" value="ECO:0007669"/>
    <property type="project" value="TreeGrafter"/>
</dbReference>
<comment type="caution">
    <text evidence="2">The sequence shown here is derived from an EMBL/GenBank/DDBJ whole genome shotgun (WGS) entry which is preliminary data.</text>
</comment>
<proteinExistence type="predicted"/>
<sequence length="306" mass="34417">MYPDTTRSKWLSAETVEFTRLLRKTDTPIVLIAEPLIAQLISSQPNFPEPTLHAARTTYEIRQTAAMGSAFEVALEYMTVEDRVAYRKLASSAPRVAPGAGHLIPGGPNDRYSIGDYRAMYLVTSRINHSCSPNTIADFHYPTFSFVVRAIREIWKGEEITTMYAAIDGPKAERQARLAFCMDACGLSNKKKLLADMVQSAGVIEQEGMQTLVGYPMMLDLVARLASMVAGYRYGDFAKRRRKCFMGCGSRQLFGVSENQDNVLTMKWTEDFREENLGSLQKNRVRLGNGKTGEIEDRRPDRRSMT</sequence>
<dbReference type="PANTHER" id="PTHR12197">
    <property type="entry name" value="HISTONE-LYSINE N-METHYLTRANSFERASE SMYD"/>
    <property type="match status" value="1"/>
</dbReference>
<dbReference type="Pfam" id="PF00856">
    <property type="entry name" value="SET"/>
    <property type="match status" value="1"/>
</dbReference>
<evidence type="ECO:0000313" key="2">
    <source>
        <dbReference type="EMBL" id="KAK6991909.1"/>
    </source>
</evidence>
<evidence type="ECO:0000259" key="1">
    <source>
        <dbReference type="Pfam" id="PF00856"/>
    </source>
</evidence>
<dbReference type="Proteomes" id="UP001362999">
    <property type="component" value="Unassembled WGS sequence"/>
</dbReference>
<keyword evidence="3" id="KW-1185">Reference proteome</keyword>
<dbReference type="CDD" id="cd20071">
    <property type="entry name" value="SET_SMYD"/>
    <property type="match status" value="1"/>
</dbReference>
<gene>
    <name evidence="2" type="ORF">R3P38DRAFT_3373550</name>
</gene>
<dbReference type="AlphaFoldDB" id="A0AAV9ZSF4"/>
<protein>
    <recommendedName>
        <fullName evidence="1">SET domain-containing protein</fullName>
    </recommendedName>
</protein>
<feature type="domain" description="SET" evidence="1">
    <location>
        <begin position="119"/>
        <end position="164"/>
    </location>
</feature>
<dbReference type="EMBL" id="JAWWNJ010000115">
    <property type="protein sequence ID" value="KAK6991909.1"/>
    <property type="molecule type" value="Genomic_DNA"/>
</dbReference>
<dbReference type="SUPFAM" id="SSF82199">
    <property type="entry name" value="SET domain"/>
    <property type="match status" value="1"/>
</dbReference>
<dbReference type="InterPro" id="IPR046341">
    <property type="entry name" value="SET_dom_sf"/>
</dbReference>
<accession>A0AAV9ZSF4</accession>
<dbReference type="InterPro" id="IPR001214">
    <property type="entry name" value="SET_dom"/>
</dbReference>
<name>A0AAV9ZSF4_9AGAR</name>
<evidence type="ECO:0000313" key="3">
    <source>
        <dbReference type="Proteomes" id="UP001362999"/>
    </source>
</evidence>
<dbReference type="PANTHER" id="PTHR12197:SF251">
    <property type="entry name" value="EG:BACR7C10.4 PROTEIN"/>
    <property type="match status" value="1"/>
</dbReference>
<organism evidence="2 3">
    <name type="scientific">Favolaschia claudopus</name>
    <dbReference type="NCBI Taxonomy" id="2862362"/>
    <lineage>
        <taxon>Eukaryota</taxon>
        <taxon>Fungi</taxon>
        <taxon>Dikarya</taxon>
        <taxon>Basidiomycota</taxon>
        <taxon>Agaricomycotina</taxon>
        <taxon>Agaricomycetes</taxon>
        <taxon>Agaricomycetidae</taxon>
        <taxon>Agaricales</taxon>
        <taxon>Marasmiineae</taxon>
        <taxon>Mycenaceae</taxon>
        <taxon>Favolaschia</taxon>
    </lineage>
</organism>